<dbReference type="Proteomes" id="UP001596114">
    <property type="component" value="Unassembled WGS sequence"/>
</dbReference>
<organism evidence="2 3">
    <name type="scientific">Rhodanobacter ginsengisoli</name>
    <dbReference type="NCBI Taxonomy" id="418646"/>
    <lineage>
        <taxon>Bacteria</taxon>
        <taxon>Pseudomonadati</taxon>
        <taxon>Pseudomonadota</taxon>
        <taxon>Gammaproteobacteria</taxon>
        <taxon>Lysobacterales</taxon>
        <taxon>Rhodanobacteraceae</taxon>
        <taxon>Rhodanobacter</taxon>
    </lineage>
</organism>
<accession>A0ABW0QRM6</accession>
<dbReference type="EMBL" id="JBHSNF010000002">
    <property type="protein sequence ID" value="MFC5526197.1"/>
    <property type="molecule type" value="Genomic_DNA"/>
</dbReference>
<gene>
    <name evidence="2" type="ORF">ACFPPA_10630</name>
</gene>
<keyword evidence="1" id="KW-1133">Transmembrane helix</keyword>
<evidence type="ECO:0000313" key="2">
    <source>
        <dbReference type="EMBL" id="MFC5526197.1"/>
    </source>
</evidence>
<evidence type="ECO:0000256" key="1">
    <source>
        <dbReference type="SAM" id="Phobius"/>
    </source>
</evidence>
<evidence type="ECO:0000313" key="3">
    <source>
        <dbReference type="Proteomes" id="UP001596114"/>
    </source>
</evidence>
<comment type="caution">
    <text evidence="2">The sequence shown here is derived from an EMBL/GenBank/DDBJ whole genome shotgun (WGS) entry which is preliminary data.</text>
</comment>
<keyword evidence="1" id="KW-0472">Membrane</keyword>
<dbReference type="Pfam" id="PF05545">
    <property type="entry name" value="FixQ"/>
    <property type="match status" value="1"/>
</dbReference>
<reference evidence="3" key="1">
    <citation type="journal article" date="2019" name="Int. J. Syst. Evol. Microbiol.">
        <title>The Global Catalogue of Microorganisms (GCM) 10K type strain sequencing project: providing services to taxonomists for standard genome sequencing and annotation.</title>
        <authorList>
            <consortium name="The Broad Institute Genomics Platform"/>
            <consortium name="The Broad Institute Genome Sequencing Center for Infectious Disease"/>
            <person name="Wu L."/>
            <person name="Ma J."/>
        </authorList>
    </citation>
    <scope>NUCLEOTIDE SEQUENCE [LARGE SCALE GENOMIC DNA]</scope>
    <source>
        <strain evidence="3">CGMCC 1.16619</strain>
    </source>
</reference>
<name>A0ABW0QRM6_9GAMM</name>
<protein>
    <submittedName>
        <fullName evidence="2">Cbb3-type cytochrome oxidase subunit 3</fullName>
    </submittedName>
</protein>
<feature type="transmembrane region" description="Helical" evidence="1">
    <location>
        <begin position="6"/>
        <end position="28"/>
    </location>
</feature>
<dbReference type="RefSeq" id="WP_377319738.1">
    <property type="nucleotide sequence ID" value="NZ_JBHSNF010000002.1"/>
</dbReference>
<dbReference type="InterPro" id="IPR008621">
    <property type="entry name" value="Cbb3-typ_cyt_oxidase_comp"/>
</dbReference>
<proteinExistence type="predicted"/>
<keyword evidence="3" id="KW-1185">Reference proteome</keyword>
<keyword evidence="1" id="KW-0812">Transmembrane</keyword>
<sequence length="57" mass="6822">MSPVWGHVAGIFILLMMFTFIGIWIWAWRSRHQRVFRRMAQLPMEDEPGSSTREDRS</sequence>